<dbReference type="InterPro" id="IPR003594">
    <property type="entry name" value="HATPase_dom"/>
</dbReference>
<dbReference type="InterPro" id="IPR005467">
    <property type="entry name" value="His_kinase_dom"/>
</dbReference>
<proteinExistence type="predicted"/>
<feature type="domain" description="Histidine kinase" evidence="6">
    <location>
        <begin position="248"/>
        <end position="472"/>
    </location>
</feature>
<comment type="caution">
    <text evidence="8">The sequence shown here is derived from an EMBL/GenBank/DDBJ whole genome shotgun (WGS) entry which is preliminary data.</text>
</comment>
<keyword evidence="9" id="KW-1185">Reference proteome</keyword>
<dbReference type="InterPro" id="IPR001789">
    <property type="entry name" value="Sig_transdc_resp-reg_receiver"/>
</dbReference>
<dbReference type="CDD" id="cd19410">
    <property type="entry name" value="HK9-like_sensor"/>
    <property type="match status" value="1"/>
</dbReference>
<keyword evidence="5" id="KW-0175">Coiled coil</keyword>
<keyword evidence="3 4" id="KW-0597">Phosphoprotein</keyword>
<dbReference type="SMART" id="SM00387">
    <property type="entry name" value="HATPase_c"/>
    <property type="match status" value="1"/>
</dbReference>
<organism evidence="8 9">
    <name type="scientific">Dyella humi</name>
    <dbReference type="NCBI Taxonomy" id="1770547"/>
    <lineage>
        <taxon>Bacteria</taxon>
        <taxon>Pseudomonadati</taxon>
        <taxon>Pseudomonadota</taxon>
        <taxon>Gammaproteobacteria</taxon>
        <taxon>Lysobacterales</taxon>
        <taxon>Rhodanobacteraceae</taxon>
        <taxon>Dyella</taxon>
    </lineage>
</organism>
<feature type="coiled-coil region" evidence="5">
    <location>
        <begin position="209"/>
        <end position="239"/>
    </location>
</feature>
<dbReference type="InterPro" id="IPR036097">
    <property type="entry name" value="HisK_dim/P_sf"/>
</dbReference>
<dbReference type="InterPro" id="IPR004358">
    <property type="entry name" value="Sig_transdc_His_kin-like_C"/>
</dbReference>
<dbReference type="Gene3D" id="1.10.287.130">
    <property type="match status" value="1"/>
</dbReference>
<dbReference type="PROSITE" id="PS50110">
    <property type="entry name" value="RESPONSE_REGULATORY"/>
    <property type="match status" value="1"/>
</dbReference>
<evidence type="ECO:0000256" key="1">
    <source>
        <dbReference type="ARBA" id="ARBA00000085"/>
    </source>
</evidence>
<dbReference type="EMBL" id="JADIKI010000023">
    <property type="protein sequence ID" value="MFK2855146.1"/>
    <property type="molecule type" value="Genomic_DNA"/>
</dbReference>
<comment type="catalytic activity">
    <reaction evidence="1">
        <text>ATP + protein L-histidine = ADP + protein N-phospho-L-histidine.</text>
        <dbReference type="EC" id="2.7.13.3"/>
    </reaction>
</comment>
<evidence type="ECO:0000256" key="3">
    <source>
        <dbReference type="ARBA" id="ARBA00022553"/>
    </source>
</evidence>
<sequence length="613" mass="68149">MERLKGKRRAEPLIRAGFLLLLIACGLATFATISSERADKWVTHTLRVREAIIKLYSDVRDAETGQRGFLLTKDPNYLQPYARARADIPATESLLSSLISDNPSQTALLTQLHTLIGKKLDELQQTVQLNTQRDDGAALNLVKTGAGRQLMDDIQALTQQLDQNEAALLDQRLNTSRRTRLILLISTLFSALLAGLLAYRVHREGAARQQVIEEKNQALEEQIQQRETVEMRLRQVQKMEAMGQLTGGIAHDFNNMLAIIVGNLEMSTRQLGRGDENLRDMVSRALSAAMRGADLTKRLLAFSRMQALRPKSVDVNDCVRSMLMILQRTLGEDIHIENTLGSGLWRAFIDRPQLESALLNLAVNSRDAMQGKGQLTIETSNTYLDQTFANARIEVTPGQYVMVAVTDTGSGMTPEVLRRAFDPFFTTKEIGQGTGLGLSQVHGFIKQSHGHVQIYSELGIGTTVKMYLPRASAQQDAEVFAETMVFTLNASKKVLVVEDDDEVRHFVVACVNELGYAAIPAESADVAQQKLATHPDIELLLTDVVMPGKNGRQLVETVRPFYPKLRVLYMTGYPRDAIVHNGILDSDVRLITKPFSMQELARELRSAFAAEVV</sequence>
<dbReference type="InterPro" id="IPR036890">
    <property type="entry name" value="HATPase_C_sf"/>
</dbReference>
<dbReference type="Pfam" id="PF00072">
    <property type="entry name" value="Response_reg"/>
    <property type="match status" value="1"/>
</dbReference>
<dbReference type="Gene3D" id="3.40.50.2300">
    <property type="match status" value="1"/>
</dbReference>
<dbReference type="PROSITE" id="PS50109">
    <property type="entry name" value="HIS_KIN"/>
    <property type="match status" value="1"/>
</dbReference>
<feature type="coiled-coil region" evidence="5">
    <location>
        <begin position="147"/>
        <end position="174"/>
    </location>
</feature>
<evidence type="ECO:0000256" key="4">
    <source>
        <dbReference type="PROSITE-ProRule" id="PRU00169"/>
    </source>
</evidence>
<evidence type="ECO:0000313" key="8">
    <source>
        <dbReference type="EMBL" id="MFK2855146.1"/>
    </source>
</evidence>
<name>A0ABW8ILJ1_9GAMM</name>
<dbReference type="PANTHER" id="PTHR43065">
    <property type="entry name" value="SENSOR HISTIDINE KINASE"/>
    <property type="match status" value="1"/>
</dbReference>
<dbReference type="PANTHER" id="PTHR43065:SF42">
    <property type="entry name" value="TWO-COMPONENT SENSOR PPRA"/>
    <property type="match status" value="1"/>
</dbReference>
<dbReference type="EC" id="2.7.13.3" evidence="2"/>
<evidence type="ECO:0000256" key="2">
    <source>
        <dbReference type="ARBA" id="ARBA00012438"/>
    </source>
</evidence>
<gene>
    <name evidence="8" type="ORF">ISP18_11135</name>
</gene>
<accession>A0ABW8ILJ1</accession>
<dbReference type="InterPro" id="IPR003661">
    <property type="entry name" value="HisK_dim/P_dom"/>
</dbReference>
<dbReference type="InterPro" id="IPR011006">
    <property type="entry name" value="CheY-like_superfamily"/>
</dbReference>
<dbReference type="SUPFAM" id="SSF52172">
    <property type="entry name" value="CheY-like"/>
    <property type="match status" value="1"/>
</dbReference>
<dbReference type="PRINTS" id="PR00344">
    <property type="entry name" value="BCTRLSENSOR"/>
</dbReference>
<evidence type="ECO:0000313" key="9">
    <source>
        <dbReference type="Proteomes" id="UP001620409"/>
    </source>
</evidence>
<dbReference type="SMART" id="SM00448">
    <property type="entry name" value="REC"/>
    <property type="match status" value="1"/>
</dbReference>
<dbReference type="SUPFAM" id="SSF47384">
    <property type="entry name" value="Homodimeric domain of signal transducing histidine kinase"/>
    <property type="match status" value="1"/>
</dbReference>
<dbReference type="Pfam" id="PF05227">
    <property type="entry name" value="CHASE3"/>
    <property type="match status" value="1"/>
</dbReference>
<dbReference type="Proteomes" id="UP001620409">
    <property type="component" value="Unassembled WGS sequence"/>
</dbReference>
<dbReference type="SUPFAM" id="SSF55874">
    <property type="entry name" value="ATPase domain of HSP90 chaperone/DNA topoisomerase II/histidine kinase"/>
    <property type="match status" value="1"/>
</dbReference>
<dbReference type="Pfam" id="PF02518">
    <property type="entry name" value="HATPase_c"/>
    <property type="match status" value="1"/>
</dbReference>
<protein>
    <recommendedName>
        <fullName evidence="2">histidine kinase</fullName>
        <ecNumber evidence="2">2.7.13.3</ecNumber>
    </recommendedName>
</protein>
<dbReference type="InterPro" id="IPR007891">
    <property type="entry name" value="CHASE3"/>
</dbReference>
<dbReference type="SMART" id="SM00388">
    <property type="entry name" value="HisKA"/>
    <property type="match status" value="1"/>
</dbReference>
<feature type="modified residue" description="4-aspartylphosphate" evidence="4">
    <location>
        <position position="543"/>
    </location>
</feature>
<feature type="domain" description="Response regulatory" evidence="7">
    <location>
        <begin position="493"/>
        <end position="608"/>
    </location>
</feature>
<evidence type="ECO:0000259" key="7">
    <source>
        <dbReference type="PROSITE" id="PS50110"/>
    </source>
</evidence>
<dbReference type="Pfam" id="PF00512">
    <property type="entry name" value="HisKA"/>
    <property type="match status" value="1"/>
</dbReference>
<evidence type="ECO:0000259" key="6">
    <source>
        <dbReference type="PROSITE" id="PS50109"/>
    </source>
</evidence>
<reference evidence="8 9" key="1">
    <citation type="submission" date="2020-10" db="EMBL/GenBank/DDBJ databases">
        <title>Phylogeny of dyella-like bacteria.</title>
        <authorList>
            <person name="Fu J."/>
        </authorList>
    </citation>
    <scope>NUCLEOTIDE SEQUENCE [LARGE SCALE GENOMIC DNA]</scope>
    <source>
        <strain evidence="8 9">DHG40</strain>
    </source>
</reference>
<evidence type="ECO:0000256" key="5">
    <source>
        <dbReference type="SAM" id="Coils"/>
    </source>
</evidence>
<dbReference type="Gene3D" id="3.30.565.10">
    <property type="entry name" value="Histidine kinase-like ATPase, C-terminal domain"/>
    <property type="match status" value="1"/>
</dbReference>
<dbReference type="RefSeq" id="WP_380006699.1">
    <property type="nucleotide sequence ID" value="NZ_JADIKI010000023.1"/>
</dbReference>